<evidence type="ECO:0000313" key="1">
    <source>
        <dbReference type="EMBL" id="MBA9027208.1"/>
    </source>
</evidence>
<organism evidence="1 2">
    <name type="scientific">Peribacillus huizhouensis</name>
    <dbReference type="NCBI Taxonomy" id="1501239"/>
    <lineage>
        <taxon>Bacteria</taxon>
        <taxon>Bacillati</taxon>
        <taxon>Bacillota</taxon>
        <taxon>Bacilli</taxon>
        <taxon>Bacillales</taxon>
        <taxon>Bacillaceae</taxon>
        <taxon>Peribacillus</taxon>
    </lineage>
</organism>
<protein>
    <submittedName>
        <fullName evidence="1">Uncharacterized protein</fullName>
    </submittedName>
</protein>
<sequence length="30" mass="3429">MRLRWRLISPELIGWCSENIGEAKKVNTAG</sequence>
<dbReference type="EMBL" id="JACJHX010000006">
    <property type="protein sequence ID" value="MBA9027208.1"/>
    <property type="molecule type" value="Genomic_DNA"/>
</dbReference>
<name>A0ABR6CRD7_9BACI</name>
<proteinExistence type="predicted"/>
<keyword evidence="2" id="KW-1185">Reference proteome</keyword>
<reference evidence="1 2" key="1">
    <citation type="submission" date="2020-08" db="EMBL/GenBank/DDBJ databases">
        <title>Genomic Encyclopedia of Type Strains, Phase IV (KMG-IV): sequencing the most valuable type-strain genomes for metagenomic binning, comparative biology and taxonomic classification.</title>
        <authorList>
            <person name="Goeker M."/>
        </authorList>
    </citation>
    <scope>NUCLEOTIDE SEQUENCE [LARGE SCALE GENOMIC DNA]</scope>
    <source>
        <strain evidence="1 2">DSM 105481</strain>
    </source>
</reference>
<gene>
    <name evidence="1" type="ORF">HNP81_002498</name>
</gene>
<comment type="caution">
    <text evidence="1">The sequence shown here is derived from an EMBL/GenBank/DDBJ whole genome shotgun (WGS) entry which is preliminary data.</text>
</comment>
<evidence type="ECO:0000313" key="2">
    <source>
        <dbReference type="Proteomes" id="UP000626697"/>
    </source>
</evidence>
<dbReference type="Proteomes" id="UP000626697">
    <property type="component" value="Unassembled WGS sequence"/>
</dbReference>
<accession>A0ABR6CRD7</accession>